<dbReference type="EMBL" id="AP024601">
    <property type="protein sequence ID" value="BCU80601.1"/>
    <property type="molecule type" value="Genomic_DNA"/>
</dbReference>
<dbReference type="GO" id="GO:0004315">
    <property type="term" value="F:3-oxoacyl-[acyl-carrier-protein] synthase activity"/>
    <property type="evidence" value="ECO:0007669"/>
    <property type="project" value="InterPro"/>
</dbReference>
<evidence type="ECO:0000256" key="8">
    <source>
        <dbReference type="ARBA" id="ARBA00023268"/>
    </source>
</evidence>
<comment type="similarity">
    <text evidence="2 14">Belongs to the thiolase-like superfamily. FabH family.</text>
</comment>
<dbReference type="Gene3D" id="3.40.47.10">
    <property type="match status" value="1"/>
</dbReference>
<evidence type="ECO:0000259" key="16">
    <source>
        <dbReference type="Pfam" id="PF08545"/>
    </source>
</evidence>
<evidence type="ECO:0000256" key="12">
    <source>
        <dbReference type="ARBA" id="ARBA00052467"/>
    </source>
</evidence>
<keyword evidence="18" id="KW-1185">Reference proteome</keyword>
<dbReference type="InterPro" id="IPR013747">
    <property type="entry name" value="ACP_syn_III_C"/>
</dbReference>
<evidence type="ECO:0000313" key="17">
    <source>
        <dbReference type="EMBL" id="BCU80601.1"/>
    </source>
</evidence>
<evidence type="ECO:0000256" key="14">
    <source>
        <dbReference type="HAMAP-Rule" id="MF_01815"/>
    </source>
</evidence>
<comment type="catalytic activity">
    <reaction evidence="10">
        <text>malonyl-[ACP] + acetyl-CoA + H(+) = 3-oxobutanoyl-[ACP] + CO2 + CoA</text>
        <dbReference type="Rhea" id="RHEA:12080"/>
        <dbReference type="Rhea" id="RHEA-COMP:9623"/>
        <dbReference type="Rhea" id="RHEA-COMP:9625"/>
        <dbReference type="ChEBI" id="CHEBI:15378"/>
        <dbReference type="ChEBI" id="CHEBI:16526"/>
        <dbReference type="ChEBI" id="CHEBI:57287"/>
        <dbReference type="ChEBI" id="CHEBI:57288"/>
        <dbReference type="ChEBI" id="CHEBI:78449"/>
        <dbReference type="ChEBI" id="CHEBI:78450"/>
        <dbReference type="EC" id="2.3.1.180"/>
    </reaction>
    <physiologicalReaction direction="left-to-right" evidence="10">
        <dbReference type="Rhea" id="RHEA:12081"/>
    </physiologicalReaction>
</comment>
<sequence length="335" mass="36061">MMKRKSVGILATGSYVPEKVLTNYELEKMVDTSNEWIVSRTGIQERRIVSEEQASSDLGYEAAVRALKKAGVRAEQLDLIIVTTVTPDTSFPSTANILQHRLGAEKAASFDLAAACSGFLYGITTAAQFIETGLYRYVLVVGVDCLSKIVDWTDRNTCILFGDGAGATLLGCVEDGYGFKSFDLGSDGSGGDLLKVPAGGSRLPASIKTVSNRQHYIQMSGSDVFKFAVRVMESSAKSVMEKAGLTIEDIDYLVPHQANIRIIDSAVKRLGISHDKVAVNLNRYGNMSAASIPVALDELVENGKIKAGDHLLLVGFGGGLTWGASILRWNTNEQI</sequence>
<protein>
    <recommendedName>
        <fullName evidence="14">Beta-ketoacyl-[acyl-carrier-protein] synthase III</fullName>
        <shortName evidence="14">Beta-ketoacyl-ACP synthase III</shortName>
        <shortName evidence="14">KAS III</shortName>
        <ecNumber evidence="14">2.3.1.180</ecNumber>
    </recommendedName>
    <alternativeName>
        <fullName evidence="14">3-oxoacyl-[acyl-carrier-protein] synthase 3</fullName>
    </alternativeName>
    <alternativeName>
        <fullName evidence="14">3-oxoacyl-[acyl-carrier-protein] synthase III</fullName>
    </alternativeName>
</protein>
<comment type="function">
    <text evidence="14">Catalyzes the condensation reaction of fatty acid synthesis by the addition to an acyl acceptor of two carbons from malonyl-ACP. Catalyzes the first condensation reaction which initiates fatty acid synthesis and may therefore play a role in governing the total rate of fatty acid production. Possesses both acetoacetyl-ACP synthase and acetyl transacylase activities. Its substrate specificity determines the biosynthesis of branched-chain and/or straight-chain of fatty acids.</text>
</comment>
<dbReference type="SUPFAM" id="SSF53901">
    <property type="entry name" value="Thiolase-like"/>
    <property type="match status" value="1"/>
</dbReference>
<evidence type="ECO:0000259" key="15">
    <source>
        <dbReference type="Pfam" id="PF08541"/>
    </source>
</evidence>
<evidence type="ECO:0000256" key="4">
    <source>
        <dbReference type="ARBA" id="ARBA00022679"/>
    </source>
</evidence>
<evidence type="ECO:0000256" key="13">
    <source>
        <dbReference type="ARBA" id="ARBA00052985"/>
    </source>
</evidence>
<keyword evidence="4 14" id="KW-0808">Transferase</keyword>
<dbReference type="CDD" id="cd00830">
    <property type="entry name" value="KAS_III"/>
    <property type="match status" value="1"/>
</dbReference>
<feature type="active site" evidence="14">
    <location>
        <position position="256"/>
    </location>
</feature>
<evidence type="ECO:0000256" key="2">
    <source>
        <dbReference type="ARBA" id="ARBA00008642"/>
    </source>
</evidence>
<dbReference type="GO" id="GO:0005737">
    <property type="term" value="C:cytoplasm"/>
    <property type="evidence" value="ECO:0007669"/>
    <property type="project" value="UniProtKB-SubCell"/>
</dbReference>
<dbReference type="PANTHER" id="PTHR43091">
    <property type="entry name" value="3-OXOACYL-[ACYL-CARRIER-PROTEIN] SYNTHASE"/>
    <property type="match status" value="1"/>
</dbReference>
<comment type="subcellular location">
    <subcellularLocation>
        <location evidence="14">Cytoplasm</location>
    </subcellularLocation>
</comment>
<dbReference type="UniPathway" id="UPA00094"/>
<comment type="subunit">
    <text evidence="14">Homodimer.</text>
</comment>
<dbReference type="RefSeq" id="WP_212773952.1">
    <property type="nucleotide sequence ID" value="NZ_AP024601.1"/>
</dbReference>
<comment type="catalytic activity">
    <reaction evidence="12">
        <text>2-methylpropanoyl-CoA + malonyl-[ACP] + H(+) = 4-methyl-3-oxopentanoyl-[ACP] + CO2 + CoA</text>
        <dbReference type="Rhea" id="RHEA:42268"/>
        <dbReference type="Rhea" id="RHEA-COMP:9623"/>
        <dbReference type="Rhea" id="RHEA-COMP:9940"/>
        <dbReference type="ChEBI" id="CHEBI:15378"/>
        <dbReference type="ChEBI" id="CHEBI:16526"/>
        <dbReference type="ChEBI" id="CHEBI:57287"/>
        <dbReference type="ChEBI" id="CHEBI:57338"/>
        <dbReference type="ChEBI" id="CHEBI:78449"/>
        <dbReference type="ChEBI" id="CHEBI:78820"/>
        <dbReference type="EC" id="2.3.1.300"/>
    </reaction>
    <physiologicalReaction direction="left-to-right" evidence="12">
        <dbReference type="Rhea" id="RHEA:42269"/>
    </physiologicalReaction>
</comment>
<evidence type="ECO:0000256" key="1">
    <source>
        <dbReference type="ARBA" id="ARBA00005194"/>
    </source>
</evidence>
<accession>A0A8D5UDQ3</accession>
<keyword evidence="3 14" id="KW-0444">Lipid biosynthesis</keyword>
<dbReference type="NCBIfam" id="NF006829">
    <property type="entry name" value="PRK09352.1"/>
    <property type="match status" value="1"/>
</dbReference>
<keyword evidence="7 14" id="KW-0275">Fatty acid biosynthesis</keyword>
<evidence type="ECO:0000256" key="6">
    <source>
        <dbReference type="ARBA" id="ARBA00023098"/>
    </source>
</evidence>
<dbReference type="GO" id="GO:0006633">
    <property type="term" value="P:fatty acid biosynthetic process"/>
    <property type="evidence" value="ECO:0007669"/>
    <property type="project" value="UniProtKB-UniRule"/>
</dbReference>
<dbReference type="EC" id="2.3.1.180" evidence="14"/>
<dbReference type="AlphaFoldDB" id="A0A8D5UDQ3"/>
<dbReference type="Pfam" id="PF08545">
    <property type="entry name" value="ACP_syn_III"/>
    <property type="match status" value="1"/>
</dbReference>
<dbReference type="GO" id="GO:0033818">
    <property type="term" value="F:beta-ketoacyl-acyl-carrier-protein synthase III activity"/>
    <property type="evidence" value="ECO:0007669"/>
    <property type="project" value="UniProtKB-UniRule"/>
</dbReference>
<proteinExistence type="inferred from homology"/>
<evidence type="ECO:0000313" key="18">
    <source>
        <dbReference type="Proteomes" id="UP000677436"/>
    </source>
</evidence>
<dbReference type="KEGG" id="pabs:JIR001_03840"/>
<dbReference type="HAMAP" id="MF_01815">
    <property type="entry name" value="FabH"/>
    <property type="match status" value="1"/>
</dbReference>
<dbReference type="InterPro" id="IPR016039">
    <property type="entry name" value="Thiolase-like"/>
</dbReference>
<comment type="catalytic activity">
    <reaction evidence="11">
        <text>(2S)-2-methylbutanoyl-CoA + malonyl-[ACP] + H(+) = (4S)-4-methyl-3-oxohexanoyl-[ACP] + CO2 + CoA</text>
        <dbReference type="Rhea" id="RHEA:42276"/>
        <dbReference type="Rhea" id="RHEA-COMP:9623"/>
        <dbReference type="Rhea" id="RHEA-COMP:17148"/>
        <dbReference type="ChEBI" id="CHEBI:15378"/>
        <dbReference type="ChEBI" id="CHEBI:16526"/>
        <dbReference type="ChEBI" id="CHEBI:57287"/>
        <dbReference type="ChEBI" id="CHEBI:78449"/>
        <dbReference type="ChEBI" id="CHEBI:88166"/>
        <dbReference type="ChEBI" id="CHEBI:167462"/>
        <dbReference type="EC" id="2.3.1.300"/>
    </reaction>
    <physiologicalReaction direction="left-to-right" evidence="11">
        <dbReference type="Rhea" id="RHEA:42277"/>
    </physiologicalReaction>
</comment>
<keyword evidence="6 14" id="KW-0443">Lipid metabolism</keyword>
<feature type="region of interest" description="ACP-binding" evidence="14">
    <location>
        <begin position="257"/>
        <end position="261"/>
    </location>
</feature>
<dbReference type="InterPro" id="IPR004655">
    <property type="entry name" value="FabH"/>
</dbReference>
<reference evidence="17" key="1">
    <citation type="journal article" date="2013" name="Int. J. Syst. Evol. Microbiol.">
        <title>Polycladomyces abyssicola gen. nov., sp. nov., a thermophilic filamentous bacterium isolated from hemipelagic sediment.</title>
        <authorList>
            <person name="Tsubouchi T."/>
            <person name="Shimane Y."/>
            <person name="Mori K."/>
            <person name="Usui K."/>
            <person name="Hiraki T."/>
            <person name="Tame A."/>
            <person name="Uematsu K."/>
            <person name="Maruyama T."/>
            <person name="Hatada Y."/>
        </authorList>
    </citation>
    <scope>NUCLEOTIDE SEQUENCE</scope>
    <source>
        <strain evidence="17">JIR-001</strain>
    </source>
</reference>
<keyword evidence="8 14" id="KW-0511">Multifunctional enzyme</keyword>
<dbReference type="FunFam" id="3.40.47.10:FF:000004">
    <property type="entry name" value="3-oxoacyl-[acyl-carrier-protein] synthase 3"/>
    <property type="match status" value="1"/>
</dbReference>
<evidence type="ECO:0000256" key="5">
    <source>
        <dbReference type="ARBA" id="ARBA00022832"/>
    </source>
</evidence>
<name>A0A8D5UDQ3_9BACL</name>
<feature type="domain" description="Beta-ketoacyl-[acyl-carrier-protein] synthase III C-terminal" evidence="15">
    <location>
        <begin position="240"/>
        <end position="329"/>
    </location>
</feature>
<feature type="domain" description="Beta-ketoacyl-[acyl-carrier-protein] synthase III N-terminal" evidence="16">
    <location>
        <begin position="110"/>
        <end position="188"/>
    </location>
</feature>
<dbReference type="Pfam" id="PF08541">
    <property type="entry name" value="ACP_syn_III_C"/>
    <property type="match status" value="1"/>
</dbReference>
<keyword evidence="9 14" id="KW-0012">Acyltransferase</keyword>
<comment type="catalytic activity">
    <reaction evidence="13">
        <text>3-methylbutanoyl-CoA + malonyl-[ACP] + H(+) = 5-methyl-3-oxohexanoyl-[ACP] + CO2 + CoA</text>
        <dbReference type="Rhea" id="RHEA:42272"/>
        <dbReference type="Rhea" id="RHEA-COMP:9623"/>
        <dbReference type="Rhea" id="RHEA-COMP:9941"/>
        <dbReference type="ChEBI" id="CHEBI:15378"/>
        <dbReference type="ChEBI" id="CHEBI:16526"/>
        <dbReference type="ChEBI" id="CHEBI:57287"/>
        <dbReference type="ChEBI" id="CHEBI:57345"/>
        <dbReference type="ChEBI" id="CHEBI:78449"/>
        <dbReference type="ChEBI" id="CHEBI:78822"/>
        <dbReference type="EC" id="2.3.1.300"/>
    </reaction>
    <physiologicalReaction direction="left-to-right" evidence="13">
        <dbReference type="Rhea" id="RHEA:42273"/>
    </physiologicalReaction>
</comment>
<dbReference type="Proteomes" id="UP000677436">
    <property type="component" value="Chromosome"/>
</dbReference>
<evidence type="ECO:0000256" key="7">
    <source>
        <dbReference type="ARBA" id="ARBA00023160"/>
    </source>
</evidence>
<keyword evidence="5 14" id="KW-0276">Fatty acid metabolism</keyword>
<gene>
    <name evidence="14" type="primary">fabH</name>
    <name evidence="17" type="ORF">JIR001_03840</name>
</gene>
<feature type="active site" evidence="14">
    <location>
        <position position="286"/>
    </location>
</feature>
<comment type="domain">
    <text evidence="14">The last Arg residue of the ACP-binding site is essential for the weak association between ACP/AcpP and FabH.</text>
</comment>
<reference evidence="17" key="2">
    <citation type="journal article" date="2021" name="Microbiol. Resour. Announc.">
        <title>Complete Genome Sequence of Polycladomyces abyssicola JIR-001T, Isolated from Hemipelagic Sediment in Deep Seawater.</title>
        <authorList>
            <person name="Tsubouchi T."/>
            <person name="Kaneko Y."/>
        </authorList>
    </citation>
    <scope>NUCLEOTIDE SEQUENCE</scope>
    <source>
        <strain evidence="17">JIR-001</strain>
    </source>
</reference>
<evidence type="ECO:0000256" key="10">
    <source>
        <dbReference type="ARBA" id="ARBA00051096"/>
    </source>
</evidence>
<evidence type="ECO:0000256" key="9">
    <source>
        <dbReference type="ARBA" id="ARBA00023315"/>
    </source>
</evidence>
<organism evidence="17 18">
    <name type="scientific">Polycladomyces abyssicola</name>
    <dbReference type="NCBI Taxonomy" id="1125966"/>
    <lineage>
        <taxon>Bacteria</taxon>
        <taxon>Bacillati</taxon>
        <taxon>Bacillota</taxon>
        <taxon>Bacilli</taxon>
        <taxon>Bacillales</taxon>
        <taxon>Thermoactinomycetaceae</taxon>
        <taxon>Polycladomyces</taxon>
    </lineage>
</organism>
<evidence type="ECO:0000256" key="3">
    <source>
        <dbReference type="ARBA" id="ARBA00022516"/>
    </source>
</evidence>
<comment type="pathway">
    <text evidence="1 14">Lipid metabolism; fatty acid biosynthesis.</text>
</comment>
<dbReference type="InterPro" id="IPR013751">
    <property type="entry name" value="ACP_syn_III_N"/>
</dbReference>
<keyword evidence="14" id="KW-0963">Cytoplasm</keyword>
<feature type="active site" evidence="14">
    <location>
        <position position="116"/>
    </location>
</feature>
<dbReference type="PANTHER" id="PTHR43091:SF1">
    <property type="entry name" value="BETA-KETOACYL-[ACYL-CARRIER-PROTEIN] SYNTHASE III, CHLOROPLASTIC"/>
    <property type="match status" value="1"/>
</dbReference>
<dbReference type="NCBIfam" id="TIGR00747">
    <property type="entry name" value="fabH"/>
    <property type="match status" value="1"/>
</dbReference>
<evidence type="ECO:0000256" key="11">
    <source>
        <dbReference type="ARBA" id="ARBA00052407"/>
    </source>
</evidence>